<dbReference type="InterPro" id="IPR046686">
    <property type="entry name" value="DUF6556"/>
</dbReference>
<dbReference type="KEGG" id="scp:HMPREF0833_10708"/>
<feature type="compositionally biased region" description="Low complexity" evidence="1">
    <location>
        <begin position="115"/>
        <end position="129"/>
    </location>
</feature>
<dbReference type="AlphaFoldDB" id="F8DI31"/>
<proteinExistence type="predicted"/>
<feature type="transmembrane region" description="Helical" evidence="2">
    <location>
        <begin position="35"/>
        <end position="60"/>
    </location>
</feature>
<feature type="region of interest" description="Disordered" evidence="1">
    <location>
        <begin position="1"/>
        <end position="29"/>
    </location>
</feature>
<keyword evidence="2" id="KW-1133">Transmembrane helix</keyword>
<evidence type="ECO:0000256" key="1">
    <source>
        <dbReference type="SAM" id="MobiDB-lite"/>
    </source>
</evidence>
<evidence type="ECO:0000256" key="2">
    <source>
        <dbReference type="SAM" id="Phobius"/>
    </source>
</evidence>
<feature type="compositionally biased region" description="Polar residues" evidence="1">
    <location>
        <begin position="130"/>
        <end position="146"/>
    </location>
</feature>
<dbReference type="Pfam" id="PF20193">
    <property type="entry name" value="DUF6556"/>
    <property type="match status" value="1"/>
</dbReference>
<feature type="region of interest" description="Disordered" evidence="1">
    <location>
        <begin position="63"/>
        <end position="146"/>
    </location>
</feature>
<feature type="compositionally biased region" description="Low complexity" evidence="1">
    <location>
        <begin position="86"/>
        <end position="108"/>
    </location>
</feature>
<evidence type="ECO:0008006" key="5">
    <source>
        <dbReference type="Google" id="ProtNLM"/>
    </source>
</evidence>
<organism evidence="3 4">
    <name type="scientific">Streptococcus parasanguinis (strain ATCC 15912 / DSM 6778 / CIP 104372 / LMG 14537)</name>
    <dbReference type="NCBI Taxonomy" id="760570"/>
    <lineage>
        <taxon>Bacteria</taxon>
        <taxon>Bacillati</taxon>
        <taxon>Bacillota</taxon>
        <taxon>Bacilli</taxon>
        <taxon>Lactobacillales</taxon>
        <taxon>Streptococcaceae</taxon>
        <taxon>Streptococcus</taxon>
    </lineage>
</organism>
<reference evidence="4" key="1">
    <citation type="submission" date="2011-06" db="EMBL/GenBank/DDBJ databases">
        <title>Complete sequence of Streptococcus parasanguinis strain ATCC 15912.</title>
        <authorList>
            <person name="Muzny D."/>
            <person name="Qin X."/>
            <person name="Buhay C."/>
            <person name="Dugan-Rocha S."/>
            <person name="Ding Y."/>
            <person name="Chen G."/>
            <person name="Hawes A."/>
            <person name="Holder M."/>
            <person name="Jhangiani S."/>
            <person name="Johnson A."/>
            <person name="Khan Z."/>
            <person name="Li Z."/>
            <person name="Liu W."/>
            <person name="Liu X."/>
            <person name="Perez L."/>
            <person name="Shen H."/>
            <person name="Wang Q."/>
            <person name="Watt J."/>
            <person name="Xi L."/>
            <person name="Xin Y."/>
            <person name="Zhou J."/>
            <person name="Deng J."/>
            <person name="Jiang H."/>
            <person name="Liu Y."/>
            <person name="Qu J."/>
            <person name="Song X.-Z."/>
            <person name="Zhang L."/>
            <person name="Villasana D."/>
            <person name="Johnson A."/>
            <person name="Liu J."/>
            <person name="Liyanage D."/>
            <person name="Lorensuhewa L."/>
            <person name="Robinson T."/>
            <person name="Song A."/>
            <person name="Song B.-B."/>
            <person name="Dinh H."/>
            <person name="Thornton R."/>
            <person name="Coyle M."/>
            <person name="Francisco L."/>
            <person name="Jackson L."/>
            <person name="Javaid M."/>
            <person name="Korchina V."/>
            <person name="Kovar C."/>
            <person name="Mata R."/>
            <person name="Mathew T."/>
            <person name="Ngo R."/>
            <person name="Nguyen L."/>
            <person name="Nguyen N."/>
            <person name="Okwuonu G."/>
            <person name="Ongeri F."/>
            <person name="Pham C."/>
            <person name="Simmons D."/>
            <person name="Wilczek-Boney K."/>
            <person name="Hale W."/>
            <person name="Jakkamsetti A."/>
            <person name="Pham P."/>
            <person name="Ruth R."/>
            <person name="San Lucas F."/>
            <person name="Warren J."/>
            <person name="Zhang J."/>
            <person name="Zhao Z."/>
            <person name="Zhou C."/>
            <person name="Zhu D."/>
            <person name="Lee S."/>
            <person name="Bess C."/>
            <person name="Blankenburg K."/>
            <person name="Forbes L."/>
            <person name="Fu Q."/>
            <person name="Gubbala S."/>
            <person name="Hirani K."/>
            <person name="Jayaseelan J.C."/>
            <person name="Lara F."/>
            <person name="Munidasa M."/>
            <person name="Palculict T."/>
            <person name="Patil S."/>
            <person name="Pu L.-L."/>
            <person name="Saada N."/>
            <person name="Tang L."/>
            <person name="Weissenberger G."/>
            <person name="Zhu Y."/>
            <person name="Hemphill L."/>
            <person name="Shang Y."/>
            <person name="Youmans B."/>
            <person name="Ayvaz T."/>
            <person name="Ross M."/>
            <person name="Santibanez J."/>
            <person name="Aqrawi P."/>
            <person name="Gross S."/>
            <person name="Joshi V."/>
            <person name="Fowler G."/>
            <person name="Nazareth L."/>
            <person name="Reid J."/>
            <person name="Worley K."/>
            <person name="Petrosino J."/>
            <person name="Highlander S."/>
            <person name="Gibbs R."/>
        </authorList>
    </citation>
    <scope>NUCLEOTIDE SEQUENCE [LARGE SCALE GENOMIC DNA]</scope>
    <source>
        <strain evidence="4">ATCC 15912 / DSM 6778 / CIP 104372 / LMG 14537</strain>
    </source>
</reference>
<accession>F8DI31</accession>
<name>F8DI31_STREP</name>
<keyword evidence="2" id="KW-0472">Membrane</keyword>
<keyword evidence="2" id="KW-0812">Transmembrane</keyword>
<sequence length="146" mass="15193">MNMSQYSRSNKNQKPEEKADTRPSRGEKVKQGLSVFQTVVATIASLLGIIVTSFTIMSLLNKDNQKTEDKPSSSTSVVVVHDKGSDSSATNTDANTNTQTSSNNTDASSQKETDSSSATESSSSAAQDQGSTATDSGADTASSGTN</sequence>
<gene>
    <name evidence="3" type="ordered locus">HMPREF0833_10708</name>
</gene>
<dbReference type="Proteomes" id="UP000001502">
    <property type="component" value="Chromosome"/>
</dbReference>
<feature type="compositionally biased region" description="Basic and acidic residues" evidence="1">
    <location>
        <begin position="13"/>
        <end position="29"/>
    </location>
</feature>
<evidence type="ECO:0000313" key="3">
    <source>
        <dbReference type="EMBL" id="AEH55739.1"/>
    </source>
</evidence>
<dbReference type="EMBL" id="CP002843">
    <property type="protein sequence ID" value="AEH55739.1"/>
    <property type="molecule type" value="Genomic_DNA"/>
</dbReference>
<evidence type="ECO:0000313" key="4">
    <source>
        <dbReference type="Proteomes" id="UP000001502"/>
    </source>
</evidence>
<feature type="compositionally biased region" description="Polar residues" evidence="1">
    <location>
        <begin position="1"/>
        <end position="12"/>
    </location>
</feature>
<dbReference type="HOGENOM" id="CLU_151349_0_0_9"/>
<protein>
    <recommendedName>
        <fullName evidence="5">Histone acetyltransferase Gcn5</fullName>
    </recommendedName>
</protein>